<dbReference type="Gene3D" id="3.20.20.150">
    <property type="entry name" value="Divalent-metal-dependent TIM barrel enzymes"/>
    <property type="match status" value="1"/>
</dbReference>
<dbReference type="AlphaFoldDB" id="A0A154BRV8"/>
<comment type="caution">
    <text evidence="3">The sequence shown here is derived from an EMBL/GenBank/DDBJ whole genome shotgun (WGS) entry which is preliminary data.</text>
</comment>
<proteinExistence type="predicted"/>
<feature type="domain" description="Xylose isomerase-like TIM barrel" evidence="2">
    <location>
        <begin position="36"/>
        <end position="255"/>
    </location>
</feature>
<dbReference type="OrthoDB" id="3185623at2"/>
<dbReference type="Pfam" id="PF01261">
    <property type="entry name" value="AP_endonuc_2"/>
    <property type="match status" value="1"/>
</dbReference>
<evidence type="ECO:0000256" key="1">
    <source>
        <dbReference type="ARBA" id="ARBA00023235"/>
    </source>
</evidence>
<name>A0A154BRV8_ANASB</name>
<dbReference type="InterPro" id="IPR013022">
    <property type="entry name" value="Xyl_isomerase-like_TIM-brl"/>
</dbReference>
<reference evidence="3 4" key="1">
    <citation type="submission" date="2016-02" db="EMBL/GenBank/DDBJ databases">
        <title>Anaerosporomusa subterraneum gen. nov., sp. nov., a spore-forming obligate anaerobe isolated from saprolite.</title>
        <authorList>
            <person name="Choi J.K."/>
            <person name="Shah M."/>
            <person name="Yee N."/>
        </authorList>
    </citation>
    <scope>NUCLEOTIDE SEQUENCE [LARGE SCALE GENOMIC DNA]</scope>
    <source>
        <strain evidence="3 4">RU4</strain>
    </source>
</reference>
<keyword evidence="4" id="KW-1185">Reference proteome</keyword>
<dbReference type="GO" id="GO:0016853">
    <property type="term" value="F:isomerase activity"/>
    <property type="evidence" value="ECO:0007669"/>
    <property type="project" value="UniProtKB-KW"/>
</dbReference>
<gene>
    <name evidence="3" type="ORF">AXX12_09635</name>
</gene>
<sequence length="277" mass="30684">MIKLSATVPLQYDTVFSPFAACEFDQGLEWLNLNRFDGIEVCIAQPNTVNVPQLKQKLKQYQLTVSTISTGQAFGLEGLSLSSSDTDIRTKAITRMKEHIDLATQIGFPLVTVGLLRGKGTPETRRQLLGLFSDSLSCCAAYAQKQGVRLMVEPINQQETCLLNGTTETLEFLADCPFDNVGVLLDTFHSNLEDTSIEDAIHALGAKLFHVHFADSNRGLPGTGEINFLVVVKALIEHQFQGFVSLETLSIPNKEIVKRESYSRLAQCFLINKCERI</sequence>
<dbReference type="InterPro" id="IPR036237">
    <property type="entry name" value="Xyl_isomerase-like_sf"/>
</dbReference>
<dbReference type="STRING" id="1794912.AXX12_09635"/>
<dbReference type="Proteomes" id="UP000076268">
    <property type="component" value="Unassembled WGS sequence"/>
</dbReference>
<accession>A0A154BRV8</accession>
<protein>
    <recommendedName>
        <fullName evidence="2">Xylose isomerase-like TIM barrel domain-containing protein</fullName>
    </recommendedName>
</protein>
<evidence type="ECO:0000313" key="3">
    <source>
        <dbReference type="EMBL" id="KYZ76671.1"/>
    </source>
</evidence>
<evidence type="ECO:0000259" key="2">
    <source>
        <dbReference type="Pfam" id="PF01261"/>
    </source>
</evidence>
<dbReference type="SUPFAM" id="SSF51658">
    <property type="entry name" value="Xylose isomerase-like"/>
    <property type="match status" value="1"/>
</dbReference>
<dbReference type="PANTHER" id="PTHR43489:SF7">
    <property type="entry name" value="3-DEHYDRO-D-GULOSIDE 4-EPIMERASE-RELATED"/>
    <property type="match status" value="1"/>
</dbReference>
<keyword evidence="1" id="KW-0413">Isomerase</keyword>
<dbReference type="PANTHER" id="PTHR43489">
    <property type="entry name" value="ISOMERASE"/>
    <property type="match status" value="1"/>
</dbReference>
<evidence type="ECO:0000313" key="4">
    <source>
        <dbReference type="Proteomes" id="UP000076268"/>
    </source>
</evidence>
<dbReference type="EMBL" id="LSGP01000017">
    <property type="protein sequence ID" value="KYZ76671.1"/>
    <property type="molecule type" value="Genomic_DNA"/>
</dbReference>
<dbReference type="RefSeq" id="WP_066242539.1">
    <property type="nucleotide sequence ID" value="NZ_LSGP01000017.1"/>
</dbReference>
<organism evidence="3 4">
    <name type="scientific">Anaerosporomusa subterranea</name>
    <dbReference type="NCBI Taxonomy" id="1794912"/>
    <lineage>
        <taxon>Bacteria</taxon>
        <taxon>Bacillati</taxon>
        <taxon>Bacillota</taxon>
        <taxon>Negativicutes</taxon>
        <taxon>Acetonemataceae</taxon>
        <taxon>Anaerosporomusa</taxon>
    </lineage>
</organism>
<dbReference type="InterPro" id="IPR050417">
    <property type="entry name" value="Sugar_Epim/Isomerase"/>
</dbReference>